<sequence>MSSYCTYVFSFSSRRPSPSGAVALGVAMTIRRTVHHFGPQHLLASSLYPWSPDHHRTHDHLSEEKTGK</sequence>
<accession>A0A4Z2J8M2</accession>
<organism evidence="2 3">
    <name type="scientific">Liparis tanakae</name>
    <name type="common">Tanaka's snailfish</name>
    <dbReference type="NCBI Taxonomy" id="230148"/>
    <lineage>
        <taxon>Eukaryota</taxon>
        <taxon>Metazoa</taxon>
        <taxon>Chordata</taxon>
        <taxon>Craniata</taxon>
        <taxon>Vertebrata</taxon>
        <taxon>Euteleostomi</taxon>
        <taxon>Actinopterygii</taxon>
        <taxon>Neopterygii</taxon>
        <taxon>Teleostei</taxon>
        <taxon>Neoteleostei</taxon>
        <taxon>Acanthomorphata</taxon>
        <taxon>Eupercaria</taxon>
        <taxon>Perciformes</taxon>
        <taxon>Cottioidei</taxon>
        <taxon>Cottales</taxon>
        <taxon>Liparidae</taxon>
        <taxon>Liparis</taxon>
    </lineage>
</organism>
<comment type="caution">
    <text evidence="2">The sequence shown here is derived from an EMBL/GenBank/DDBJ whole genome shotgun (WGS) entry which is preliminary data.</text>
</comment>
<evidence type="ECO:0000256" key="1">
    <source>
        <dbReference type="SAM" id="MobiDB-lite"/>
    </source>
</evidence>
<evidence type="ECO:0000313" key="2">
    <source>
        <dbReference type="EMBL" id="TNN86440.1"/>
    </source>
</evidence>
<reference evidence="2 3" key="1">
    <citation type="submission" date="2019-03" db="EMBL/GenBank/DDBJ databases">
        <title>First draft genome of Liparis tanakae, snailfish: a comprehensive survey of snailfish specific genes.</title>
        <authorList>
            <person name="Kim W."/>
            <person name="Song I."/>
            <person name="Jeong J.-H."/>
            <person name="Kim D."/>
            <person name="Kim S."/>
            <person name="Ryu S."/>
            <person name="Song J.Y."/>
            <person name="Lee S.K."/>
        </authorList>
    </citation>
    <scope>NUCLEOTIDE SEQUENCE [LARGE SCALE GENOMIC DNA]</scope>
    <source>
        <tissue evidence="2">Muscle</tissue>
    </source>
</reference>
<feature type="compositionally biased region" description="Basic and acidic residues" evidence="1">
    <location>
        <begin position="52"/>
        <end position="68"/>
    </location>
</feature>
<dbReference type="Proteomes" id="UP000314294">
    <property type="component" value="Unassembled WGS sequence"/>
</dbReference>
<proteinExistence type="predicted"/>
<keyword evidence="3" id="KW-1185">Reference proteome</keyword>
<gene>
    <name evidence="2" type="ORF">EYF80_003210</name>
</gene>
<dbReference type="EMBL" id="SRLO01000015">
    <property type="protein sequence ID" value="TNN86440.1"/>
    <property type="molecule type" value="Genomic_DNA"/>
</dbReference>
<feature type="region of interest" description="Disordered" evidence="1">
    <location>
        <begin position="49"/>
        <end position="68"/>
    </location>
</feature>
<name>A0A4Z2J8M2_9TELE</name>
<evidence type="ECO:0000313" key="3">
    <source>
        <dbReference type="Proteomes" id="UP000314294"/>
    </source>
</evidence>
<protein>
    <submittedName>
        <fullName evidence="2">Uncharacterized protein</fullName>
    </submittedName>
</protein>
<dbReference type="AlphaFoldDB" id="A0A4Z2J8M2"/>